<gene>
    <name evidence="14" type="ORF">NW762_005223</name>
</gene>
<feature type="signal peptide" evidence="11">
    <location>
        <begin position="1"/>
        <end position="16"/>
    </location>
</feature>
<dbReference type="SUPFAM" id="SSF48056">
    <property type="entry name" value="Di-copper centre-containing domain"/>
    <property type="match status" value="1"/>
</dbReference>
<evidence type="ECO:0000256" key="4">
    <source>
        <dbReference type="ARBA" id="ARBA00022723"/>
    </source>
</evidence>
<feature type="domain" description="Tyrosinase copper-binding" evidence="12">
    <location>
        <begin position="119"/>
        <end position="136"/>
    </location>
</feature>
<dbReference type="Gene3D" id="1.10.1280.10">
    <property type="entry name" value="Di-copper center containing domain from catechol oxidase"/>
    <property type="match status" value="1"/>
</dbReference>
<dbReference type="InterPro" id="IPR008922">
    <property type="entry name" value="Di-copper_centre_dom_sf"/>
</dbReference>
<dbReference type="GO" id="GO:0004503">
    <property type="term" value="F:tyrosinase activity"/>
    <property type="evidence" value="ECO:0007669"/>
    <property type="project" value="UniProtKB-EC"/>
</dbReference>
<keyword evidence="8" id="KW-0470">Melanin biosynthesis</keyword>
<dbReference type="InterPro" id="IPR002227">
    <property type="entry name" value="Tyrosinase_Cu-bd"/>
</dbReference>
<dbReference type="EC" id="1.14.18.1" evidence="3"/>
<dbReference type="GO" id="GO:0046872">
    <property type="term" value="F:metal ion binding"/>
    <property type="evidence" value="ECO:0007669"/>
    <property type="project" value="UniProtKB-KW"/>
</dbReference>
<dbReference type="Pfam" id="PF18132">
    <property type="entry name" value="Tyrosinase_C"/>
    <property type="match status" value="1"/>
</dbReference>
<evidence type="ECO:0000256" key="1">
    <source>
        <dbReference type="ARBA" id="ARBA00001973"/>
    </source>
</evidence>
<evidence type="ECO:0000256" key="5">
    <source>
        <dbReference type="ARBA" id="ARBA00023002"/>
    </source>
</evidence>
<dbReference type="EMBL" id="JAOQAZ010000007">
    <property type="protein sequence ID" value="KAJ4264980.1"/>
    <property type="molecule type" value="Genomic_DNA"/>
</dbReference>
<feature type="chain" id="PRO_5040793562" description="tyrosinase" evidence="11">
    <location>
        <begin position="17"/>
        <end position="595"/>
    </location>
</feature>
<organism evidence="14 15">
    <name type="scientific">Fusarium torreyae</name>
    <dbReference type="NCBI Taxonomy" id="1237075"/>
    <lineage>
        <taxon>Eukaryota</taxon>
        <taxon>Fungi</taxon>
        <taxon>Dikarya</taxon>
        <taxon>Ascomycota</taxon>
        <taxon>Pezizomycotina</taxon>
        <taxon>Sordariomycetes</taxon>
        <taxon>Hypocreomycetidae</taxon>
        <taxon>Hypocreales</taxon>
        <taxon>Nectriaceae</taxon>
        <taxon>Fusarium</taxon>
    </lineage>
</organism>
<evidence type="ECO:0000256" key="3">
    <source>
        <dbReference type="ARBA" id="ARBA00011906"/>
    </source>
</evidence>
<proteinExistence type="inferred from homology"/>
<protein>
    <recommendedName>
        <fullName evidence="3">tyrosinase</fullName>
        <ecNumber evidence="3">1.14.18.1</ecNumber>
    </recommendedName>
</protein>
<evidence type="ECO:0000256" key="11">
    <source>
        <dbReference type="SAM" id="SignalP"/>
    </source>
</evidence>
<dbReference type="InterPro" id="IPR041640">
    <property type="entry name" value="Tyrosinase_C"/>
</dbReference>
<keyword evidence="11" id="KW-0732">Signal</keyword>
<evidence type="ECO:0000256" key="8">
    <source>
        <dbReference type="ARBA" id="ARBA00023101"/>
    </source>
</evidence>
<dbReference type="Proteomes" id="UP001152049">
    <property type="component" value="Unassembled WGS sequence"/>
</dbReference>
<keyword evidence="6" id="KW-0186">Copper</keyword>
<dbReference type="InterPro" id="IPR050316">
    <property type="entry name" value="Tyrosinase/Hemocyanin"/>
</dbReference>
<comment type="similarity">
    <text evidence="2">Belongs to the tyrosinase family.</text>
</comment>
<keyword evidence="5" id="KW-0560">Oxidoreductase</keyword>
<dbReference type="PROSITE" id="PS00498">
    <property type="entry name" value="TYROSINASE_2"/>
    <property type="match status" value="1"/>
</dbReference>
<dbReference type="OrthoDB" id="6132182at2759"/>
<keyword evidence="15" id="KW-1185">Reference proteome</keyword>
<evidence type="ECO:0000256" key="7">
    <source>
        <dbReference type="ARBA" id="ARBA00023033"/>
    </source>
</evidence>
<comment type="catalytic activity">
    <reaction evidence="9">
        <text>2 L-dopa + O2 = 2 L-dopaquinone + 2 H2O</text>
        <dbReference type="Rhea" id="RHEA:34287"/>
        <dbReference type="ChEBI" id="CHEBI:15377"/>
        <dbReference type="ChEBI" id="CHEBI:15379"/>
        <dbReference type="ChEBI" id="CHEBI:57504"/>
        <dbReference type="ChEBI" id="CHEBI:57924"/>
        <dbReference type="EC" id="1.14.18.1"/>
    </reaction>
</comment>
<comment type="caution">
    <text evidence="14">The sequence shown here is derived from an EMBL/GenBank/DDBJ whole genome shotgun (WGS) entry which is preliminary data.</text>
</comment>
<dbReference type="PANTHER" id="PTHR11474:SF76">
    <property type="entry name" value="SHKT DOMAIN-CONTAINING PROTEIN"/>
    <property type="match status" value="1"/>
</dbReference>
<evidence type="ECO:0000259" key="13">
    <source>
        <dbReference type="PROSITE" id="PS00498"/>
    </source>
</evidence>
<dbReference type="Pfam" id="PF00264">
    <property type="entry name" value="Tyrosinase"/>
    <property type="match status" value="1"/>
</dbReference>
<evidence type="ECO:0000259" key="12">
    <source>
        <dbReference type="PROSITE" id="PS00497"/>
    </source>
</evidence>
<dbReference type="PANTHER" id="PTHR11474">
    <property type="entry name" value="TYROSINASE FAMILY MEMBER"/>
    <property type="match status" value="1"/>
</dbReference>
<evidence type="ECO:0000256" key="9">
    <source>
        <dbReference type="ARBA" id="ARBA00048233"/>
    </source>
</evidence>
<keyword evidence="4" id="KW-0479">Metal-binding</keyword>
<dbReference type="PRINTS" id="PR00092">
    <property type="entry name" value="TYROSINASE"/>
</dbReference>
<comment type="cofactor">
    <cofactor evidence="1">
        <name>Cu(2+)</name>
        <dbReference type="ChEBI" id="CHEBI:29036"/>
    </cofactor>
</comment>
<feature type="domain" description="Tyrosinase copper-binding" evidence="13">
    <location>
        <begin position="323"/>
        <end position="334"/>
    </location>
</feature>
<sequence length="595" mass="66693">MHLLIAWVLFVVAAAAQSYNYDVDIDSLTRRQDSGSRIVVKPLPQTRNGTVLLRPEIREMKADKYKWDLFILSMSMFQDVSQDDPASWYQIAGIHGVPFEPWNGVEAAPGASQSGYCTHNSVLFPLWHRPYLALFEQELYRMANVIAGMFPNGTERQAYQDAARGFRMPYWDWATAAPEGQTHFPDVFWNETISQNGPRGVQDIRNPLYSYKFHPRNETALIWSPLKEWDETKRAPNSSESTTNPTSDNEEVSRVLLSKLPQIQQRLFILFSSYKDFNNFGNKAWAVSQNLSTLDSIESVHDIVHIYGGLQGHMTYVPLSSFDPLFLLHHCMTDRLVAIWQALNPDSWLTPMPAGENSFTTLKGDVQDSKTPLAPFFASDDGTFWNSDMSRTTEAFGYAYADTDSTGKQKEDVREELVKKITKWYGGTSVVSLRANSGAMMNAQGQPASPILRDGHYTEWVANVRVNVEALGGNFGVHFFLGDSSNDSNYAGTVAIFAMNGRTGSETMISGTTPLTSALVKRVVAGEIPHLEPEAVEPFLREKLQFRVLGSNGQEVDPRDVAGLYVDISTSKVKPPEEETKLPEWGAVSRIDLWS</sequence>
<reference evidence="14" key="1">
    <citation type="submission" date="2022-09" db="EMBL/GenBank/DDBJ databases">
        <title>Fusarium specimens isolated from Avocado Roots.</title>
        <authorList>
            <person name="Stajich J."/>
            <person name="Roper C."/>
            <person name="Heimlech-Rivalta G."/>
        </authorList>
    </citation>
    <scope>NUCLEOTIDE SEQUENCE</scope>
    <source>
        <strain evidence="14">CF00136</strain>
    </source>
</reference>
<dbReference type="PROSITE" id="PS00497">
    <property type="entry name" value="TYROSINASE_1"/>
    <property type="match status" value="1"/>
</dbReference>
<evidence type="ECO:0000256" key="6">
    <source>
        <dbReference type="ARBA" id="ARBA00023008"/>
    </source>
</evidence>
<evidence type="ECO:0000313" key="14">
    <source>
        <dbReference type="EMBL" id="KAJ4264980.1"/>
    </source>
</evidence>
<name>A0A9W8VIW2_9HYPO</name>
<keyword evidence="7" id="KW-0503">Monooxygenase</keyword>
<evidence type="ECO:0000313" key="15">
    <source>
        <dbReference type="Proteomes" id="UP001152049"/>
    </source>
</evidence>
<evidence type="ECO:0000256" key="10">
    <source>
        <dbReference type="ARBA" id="ARBA00048881"/>
    </source>
</evidence>
<accession>A0A9W8VIW2</accession>
<evidence type="ECO:0000256" key="2">
    <source>
        <dbReference type="ARBA" id="ARBA00009928"/>
    </source>
</evidence>
<comment type="catalytic activity">
    <reaction evidence="10">
        <text>L-tyrosine + O2 = L-dopaquinone + H2O</text>
        <dbReference type="Rhea" id="RHEA:18117"/>
        <dbReference type="ChEBI" id="CHEBI:15377"/>
        <dbReference type="ChEBI" id="CHEBI:15379"/>
        <dbReference type="ChEBI" id="CHEBI:57924"/>
        <dbReference type="ChEBI" id="CHEBI:58315"/>
        <dbReference type="EC" id="1.14.18.1"/>
    </reaction>
</comment>
<dbReference type="GO" id="GO:0042438">
    <property type="term" value="P:melanin biosynthetic process"/>
    <property type="evidence" value="ECO:0007669"/>
    <property type="project" value="UniProtKB-KW"/>
</dbReference>
<dbReference type="AlphaFoldDB" id="A0A9W8VIW2"/>